<name>A0A7X0BT01_9PSED</name>
<dbReference type="RefSeq" id="WP_184683717.1">
    <property type="nucleotide sequence ID" value="NZ_JACHLL010000004.1"/>
</dbReference>
<proteinExistence type="predicted"/>
<sequence length="573" mass="63362">MDVEPTSAELIGLFERGEFARRMAHRFGIDGRTDSRVIEERCIALHNAGTIDLLTLVEANALQELPGTDFFMAAYFFCRLLPELDATPDRMMRCVTELVTRGGQDGAANEPNAAFRKWCANAPMRASEIIAAAHKGDELAGHHLSFALEAIGDLTEARRVALEYEDDRRQAAITALGRIEHSNSESCAETIAVFNALLDSGINDAIRANVLHSAMGILARGSDISPVDANALISRLVMNPGKFTIHQCARALWACREALTQDIVTFLLDALGHLESTNKGTVEELDLGLQVLLELGYDDEAVCFVTKLLSRPDDELELETLDSFTRTLLSGPPDLFSRAVVRWLELGAPRLCGGLANVIQGKGLDGAPLNLKAADLAISPVAQLFICRKAVGWFFFKPTTAASVLVSVLRVCDAETAEEVQKLLVDPLLQNYGCVREYLEGLAPDDAANNAITWALAQNRDYLDAQRSIPLIVELQPSEHHRRIEHLRISDQMRDAHKEAESRSVLLSLVSRSVLLYGNRSLSFVDDGHDKLRPMEIDLHSHGISYEMPRMEVVDPVGLDYILRVFRNERMEK</sequence>
<protein>
    <submittedName>
        <fullName evidence="1">Uncharacterized protein</fullName>
    </submittedName>
</protein>
<comment type="caution">
    <text evidence="1">The sequence shown here is derived from an EMBL/GenBank/DDBJ whole genome shotgun (WGS) entry which is preliminary data.</text>
</comment>
<gene>
    <name evidence="1" type="ORF">HNP49_002506</name>
</gene>
<dbReference type="EMBL" id="JACHLL010000004">
    <property type="protein sequence ID" value="MBB6342324.1"/>
    <property type="molecule type" value="Genomic_DNA"/>
</dbReference>
<dbReference type="AlphaFoldDB" id="A0A7X0BT01"/>
<evidence type="ECO:0000313" key="1">
    <source>
        <dbReference type="EMBL" id="MBB6342324.1"/>
    </source>
</evidence>
<accession>A0A7X0BT01</accession>
<evidence type="ECO:0000313" key="2">
    <source>
        <dbReference type="Proteomes" id="UP000557193"/>
    </source>
</evidence>
<dbReference type="Proteomes" id="UP000557193">
    <property type="component" value="Unassembled WGS sequence"/>
</dbReference>
<reference evidence="1 2" key="1">
    <citation type="submission" date="2020-08" db="EMBL/GenBank/DDBJ databases">
        <title>Functional genomics of gut bacteria from endangered species of beetles.</title>
        <authorList>
            <person name="Carlos-Shanley C."/>
        </authorList>
    </citation>
    <scope>NUCLEOTIDE SEQUENCE [LARGE SCALE GENOMIC DNA]</scope>
    <source>
        <strain evidence="1 2">S00202</strain>
    </source>
</reference>
<organism evidence="1 2">
    <name type="scientific">Pseudomonas fluvialis</name>
    <dbReference type="NCBI Taxonomy" id="1793966"/>
    <lineage>
        <taxon>Bacteria</taxon>
        <taxon>Pseudomonadati</taxon>
        <taxon>Pseudomonadota</taxon>
        <taxon>Gammaproteobacteria</taxon>
        <taxon>Pseudomonadales</taxon>
        <taxon>Pseudomonadaceae</taxon>
        <taxon>Pseudomonas</taxon>
    </lineage>
</organism>
<keyword evidence="2" id="KW-1185">Reference proteome</keyword>